<accession>A0A0F9EAK2</accession>
<evidence type="ECO:0000256" key="1">
    <source>
        <dbReference type="SAM" id="MobiDB-lite"/>
    </source>
</evidence>
<organism evidence="2">
    <name type="scientific">marine sediment metagenome</name>
    <dbReference type="NCBI Taxonomy" id="412755"/>
    <lineage>
        <taxon>unclassified sequences</taxon>
        <taxon>metagenomes</taxon>
        <taxon>ecological metagenomes</taxon>
    </lineage>
</organism>
<sequence>MKCWNCGSDSMKLNKAKTMYKCRPPGASCGATENVGGASDTEHPKKK</sequence>
<dbReference type="AlphaFoldDB" id="A0A0F9EAK2"/>
<comment type="caution">
    <text evidence="2">The sequence shown here is derived from an EMBL/GenBank/DDBJ whole genome shotgun (WGS) entry which is preliminary data.</text>
</comment>
<dbReference type="EMBL" id="LAZR01028241">
    <property type="protein sequence ID" value="KKL63231.1"/>
    <property type="molecule type" value="Genomic_DNA"/>
</dbReference>
<feature type="region of interest" description="Disordered" evidence="1">
    <location>
        <begin position="25"/>
        <end position="47"/>
    </location>
</feature>
<name>A0A0F9EAK2_9ZZZZ</name>
<protein>
    <submittedName>
        <fullName evidence="2">Uncharacterized protein</fullName>
    </submittedName>
</protein>
<proteinExistence type="predicted"/>
<evidence type="ECO:0000313" key="2">
    <source>
        <dbReference type="EMBL" id="KKL63231.1"/>
    </source>
</evidence>
<reference evidence="2" key="1">
    <citation type="journal article" date="2015" name="Nature">
        <title>Complex archaea that bridge the gap between prokaryotes and eukaryotes.</title>
        <authorList>
            <person name="Spang A."/>
            <person name="Saw J.H."/>
            <person name="Jorgensen S.L."/>
            <person name="Zaremba-Niedzwiedzka K."/>
            <person name="Martijn J."/>
            <person name="Lind A.E."/>
            <person name="van Eijk R."/>
            <person name="Schleper C."/>
            <person name="Guy L."/>
            <person name="Ettema T.J."/>
        </authorList>
    </citation>
    <scope>NUCLEOTIDE SEQUENCE</scope>
</reference>
<gene>
    <name evidence="2" type="ORF">LCGC14_2177180</name>
</gene>